<keyword evidence="8" id="KW-0539">Nucleus</keyword>
<keyword evidence="6" id="KW-0378">Hydrolase</keyword>
<evidence type="ECO:0000259" key="11">
    <source>
        <dbReference type="PROSITE" id="PS51154"/>
    </source>
</evidence>
<name>A0A818MJZ1_9BILA</name>
<protein>
    <recommendedName>
        <fullName evidence="9">Poly [ADP-ribose] polymerase</fullName>
        <shortName evidence="9">PARP</shortName>
        <ecNumber evidence="9">2.4.2.-</ecNumber>
    </recommendedName>
</protein>
<evidence type="ECO:0000256" key="8">
    <source>
        <dbReference type="ARBA" id="ARBA00023242"/>
    </source>
</evidence>
<keyword evidence="2" id="KW-0645">Protease</keyword>
<dbReference type="PROSITE" id="PS51154">
    <property type="entry name" value="MACRO"/>
    <property type="match status" value="1"/>
</dbReference>
<dbReference type="InterPro" id="IPR043472">
    <property type="entry name" value="Macro_dom-like"/>
</dbReference>
<dbReference type="SUPFAM" id="SSF56399">
    <property type="entry name" value="ADP-ribosylation"/>
    <property type="match status" value="1"/>
</dbReference>
<sequence length="1322" mass="151796">MKRINCSTNTSLDDNASDNVSKRKCIEHNTNNRNSAIITGNNDESHLTTSNFTDPELPLEDDWITNSDNDNIIHRSTSVNDNTNDIIALESFVNEQFEQRMAFFKNNPNMLSTTKSDNQMNNDSNLFTTGAFLDLETKIYGENWTIPLKREESLSACLLSATNLALLGIADEDECCKKFMEVLIPEAFRKLHCSHHINNWSHEVQLSIYEITILLIDLIAARLSYTPVPIQLLSTLAIIFDANSVFHQKHKNQSFQYCFSNEELDDRLLSCPSFLLITSSDTHGWLCQIINRFVEQKGIQNLAEQFENHQSFTALEYNALLAPFVNCINYIMKGKYRMLFGKDIDQIFNYIENLKEQDFHIELINNTFELLSTLQKLCSVVWPHCLKNIEYLHLNLILQMITQTNFNAKMNSMTELAKLIENNVLIPYDVLTAYIIENSILWKALEGNIAQIEYMKKVCVLIGFAAPHFLKEDFEKLWKMQHGQLSFIFAEIVKFNSEQLNNLVDCIDESWKTQTMPMHMESIVLLGEIGLKCEKQSTARILQVLWDATLTNGLSPSMLDCFLRGHYQILSEDRSEYDEFRRDYSAKCIELVQRKEVWYARSVKYLNEILRLDPTNNKNFIEILVNKYNIINVLIENLSNIQQDMWSKTEGSVMPDTLVDGYLTFQESTKNHLEILSSVLKRGNSSFLHKHTEELWDILITNERANTCDREFGFSWFVDCVEYFNRETQITLFKQRISKLNPIYYCPRGNACFKLYSERCNELRNLVLNSSTSSMKPIINRDMNALVHIYQGDLIVEQSDVIVVCSLSTTLRESVLKIGRDLMKYSFETEYKNNPTAPIISIAASGQLAAKTVYFLPWKPNVDNIKCCESIRKFVSDAMEKAATENYKSIAFPAVGCGQYGCSISLVAWTLVDEVYRQLVKYPLSVSFVILPNRTDIYNEFQEQINLVQQTSEIKSLSVAIGKGTVEVELGDITTQKVDVIVGNSSSDILKKEIMNAAGNDVKIAYGKEYENSQKSLILSIPSGKLPCKQIFFIKWDPDRNEDVLQQSIVDFIWNIIQNVILYKFTSVAFPAIGCGQYRCPTNIVVKTMVKEIKHQLAMRNIPLTVKFVIQPKQQTIFNQFCNQILSSREEFGTSIDYQLPSTWEQSTGNKLRFVVSSNSAEYKSIIADFDQTMNRKYTAIIQLERIQNERWYAQYVAHSKEFRQRLNTDTEKCLYHGCSQQVADSIIKNCFNRSFAGKHGTVYGVGVYFSSYADYSHSFTEPDSNAERCMFMARALIGNTTQGNTSIRSPPDGFDSTTNGRHIFVIYHDAQAFAEYLITYK</sequence>
<organism evidence="12 13">
    <name type="scientific">Adineta steineri</name>
    <dbReference type="NCBI Taxonomy" id="433720"/>
    <lineage>
        <taxon>Eukaryota</taxon>
        <taxon>Metazoa</taxon>
        <taxon>Spiralia</taxon>
        <taxon>Gnathifera</taxon>
        <taxon>Rotifera</taxon>
        <taxon>Eurotatoria</taxon>
        <taxon>Bdelloidea</taxon>
        <taxon>Adinetida</taxon>
        <taxon>Adinetidae</taxon>
        <taxon>Adineta</taxon>
    </lineage>
</organism>
<dbReference type="EC" id="2.4.2.-" evidence="9"/>
<evidence type="ECO:0000256" key="3">
    <source>
        <dbReference type="ARBA" id="ARBA00022676"/>
    </source>
</evidence>
<evidence type="ECO:0000256" key="9">
    <source>
        <dbReference type="RuleBase" id="RU362114"/>
    </source>
</evidence>
<keyword evidence="3 9" id="KW-0328">Glycosyltransferase</keyword>
<dbReference type="Pfam" id="PF25010">
    <property type="entry name" value="ARM_UBP24_USP9X-Y"/>
    <property type="match status" value="1"/>
</dbReference>
<dbReference type="GO" id="GO:0003714">
    <property type="term" value="F:transcription corepressor activity"/>
    <property type="evidence" value="ECO:0007669"/>
    <property type="project" value="TreeGrafter"/>
</dbReference>
<dbReference type="GO" id="GO:0005737">
    <property type="term" value="C:cytoplasm"/>
    <property type="evidence" value="ECO:0007669"/>
    <property type="project" value="TreeGrafter"/>
</dbReference>
<dbReference type="SUPFAM" id="SSF52949">
    <property type="entry name" value="Macro domain-like"/>
    <property type="match status" value="2"/>
</dbReference>
<comment type="subcellular location">
    <subcellularLocation>
        <location evidence="1">Nucleus</location>
    </subcellularLocation>
</comment>
<evidence type="ECO:0000313" key="13">
    <source>
        <dbReference type="Proteomes" id="UP000663881"/>
    </source>
</evidence>
<accession>A0A818MJZ1</accession>
<keyword evidence="4 9" id="KW-0808">Transferase</keyword>
<dbReference type="InterPro" id="IPR052056">
    <property type="entry name" value="Mono-ARTD/PARP"/>
</dbReference>
<dbReference type="Gene3D" id="3.90.228.10">
    <property type="match status" value="1"/>
</dbReference>
<dbReference type="InterPro" id="IPR002589">
    <property type="entry name" value="Macro_dom"/>
</dbReference>
<proteinExistence type="predicted"/>
<evidence type="ECO:0000256" key="2">
    <source>
        <dbReference type="ARBA" id="ARBA00022670"/>
    </source>
</evidence>
<dbReference type="Proteomes" id="UP000663881">
    <property type="component" value="Unassembled WGS sequence"/>
</dbReference>
<dbReference type="PROSITE" id="PS51059">
    <property type="entry name" value="PARP_CATALYTIC"/>
    <property type="match status" value="1"/>
</dbReference>
<dbReference type="PANTHER" id="PTHR14453">
    <property type="entry name" value="PARP/ZINC FINGER CCCH TYPE DOMAIN CONTAINING PROTEIN"/>
    <property type="match status" value="1"/>
</dbReference>
<dbReference type="Pfam" id="PF01661">
    <property type="entry name" value="Macro"/>
    <property type="match status" value="2"/>
</dbReference>
<gene>
    <name evidence="12" type="ORF">OKA104_LOCUS6100</name>
</gene>
<dbReference type="Gene3D" id="3.40.220.10">
    <property type="entry name" value="Leucine Aminopeptidase, subunit E, domain 1"/>
    <property type="match status" value="2"/>
</dbReference>
<dbReference type="PANTHER" id="PTHR14453:SF67">
    <property type="entry name" value="POLY [ADP-RIBOSE] POLYMERASE"/>
    <property type="match status" value="1"/>
</dbReference>
<evidence type="ECO:0000313" key="12">
    <source>
        <dbReference type="EMBL" id="CAF3590756.1"/>
    </source>
</evidence>
<dbReference type="GO" id="GO:0006508">
    <property type="term" value="P:proteolysis"/>
    <property type="evidence" value="ECO:0007669"/>
    <property type="project" value="UniProtKB-KW"/>
</dbReference>
<evidence type="ECO:0000256" key="6">
    <source>
        <dbReference type="ARBA" id="ARBA00022801"/>
    </source>
</evidence>
<keyword evidence="7 9" id="KW-0520">NAD</keyword>
<keyword evidence="5" id="KW-0833">Ubl conjugation pathway</keyword>
<feature type="domain" description="Macro" evidence="11">
    <location>
        <begin position="953"/>
        <end position="1126"/>
    </location>
</feature>
<evidence type="ECO:0000256" key="4">
    <source>
        <dbReference type="ARBA" id="ARBA00022679"/>
    </source>
</evidence>
<dbReference type="GO" id="GO:0008233">
    <property type="term" value="F:peptidase activity"/>
    <property type="evidence" value="ECO:0007669"/>
    <property type="project" value="UniProtKB-KW"/>
</dbReference>
<dbReference type="GO" id="GO:0005634">
    <property type="term" value="C:nucleus"/>
    <property type="evidence" value="ECO:0007669"/>
    <property type="project" value="UniProtKB-SubCell"/>
</dbReference>
<dbReference type="Pfam" id="PF00644">
    <property type="entry name" value="PARP"/>
    <property type="match status" value="1"/>
</dbReference>
<evidence type="ECO:0000259" key="10">
    <source>
        <dbReference type="PROSITE" id="PS51059"/>
    </source>
</evidence>
<evidence type="ECO:0000256" key="5">
    <source>
        <dbReference type="ARBA" id="ARBA00022786"/>
    </source>
</evidence>
<dbReference type="EMBL" id="CAJOAY010000221">
    <property type="protein sequence ID" value="CAF3590756.1"/>
    <property type="molecule type" value="Genomic_DNA"/>
</dbReference>
<comment type="caution">
    <text evidence="12">The sequence shown here is derived from an EMBL/GenBank/DDBJ whole genome shotgun (WGS) entry which is preliminary data.</text>
</comment>
<reference evidence="12" key="1">
    <citation type="submission" date="2021-02" db="EMBL/GenBank/DDBJ databases">
        <authorList>
            <person name="Nowell W R."/>
        </authorList>
    </citation>
    <scope>NUCLEOTIDE SEQUENCE</scope>
</reference>
<dbReference type="InterPro" id="IPR056850">
    <property type="entry name" value="ARM_UBP34_24_USP9X_Y"/>
</dbReference>
<dbReference type="GO" id="GO:0010629">
    <property type="term" value="P:negative regulation of gene expression"/>
    <property type="evidence" value="ECO:0007669"/>
    <property type="project" value="TreeGrafter"/>
</dbReference>
<dbReference type="InterPro" id="IPR012317">
    <property type="entry name" value="Poly(ADP-ribose)pol_cat_dom"/>
</dbReference>
<evidence type="ECO:0000256" key="7">
    <source>
        <dbReference type="ARBA" id="ARBA00023027"/>
    </source>
</evidence>
<dbReference type="GO" id="GO:0003950">
    <property type="term" value="F:NAD+ poly-ADP-ribosyltransferase activity"/>
    <property type="evidence" value="ECO:0007669"/>
    <property type="project" value="UniProtKB-UniRule"/>
</dbReference>
<feature type="domain" description="PARP catalytic" evidence="10">
    <location>
        <begin position="1140"/>
        <end position="1322"/>
    </location>
</feature>
<evidence type="ECO:0000256" key="1">
    <source>
        <dbReference type="ARBA" id="ARBA00004123"/>
    </source>
</evidence>